<name>A0A317ZRM9_9MICO</name>
<dbReference type="NCBIfam" id="NF009608">
    <property type="entry name" value="PRK13105.1"/>
    <property type="match status" value="1"/>
</dbReference>
<dbReference type="Proteomes" id="UP000246722">
    <property type="component" value="Unassembled WGS sequence"/>
</dbReference>
<dbReference type="GO" id="GO:0016020">
    <property type="term" value="C:membrane"/>
    <property type="evidence" value="ECO:0007669"/>
    <property type="project" value="UniProtKB-SubCell"/>
</dbReference>
<dbReference type="EMBL" id="QHLY01000012">
    <property type="protein sequence ID" value="PXA67414.1"/>
    <property type="molecule type" value="Genomic_DNA"/>
</dbReference>
<keyword evidence="6" id="KW-0808">Transferase</keyword>
<feature type="transmembrane region" description="Helical" evidence="5">
    <location>
        <begin position="286"/>
        <end position="304"/>
    </location>
</feature>
<accession>A0A317ZRM9</accession>
<dbReference type="CDD" id="cd13966">
    <property type="entry name" value="PT_UbiA_4"/>
    <property type="match status" value="1"/>
</dbReference>
<feature type="transmembrane region" description="Helical" evidence="5">
    <location>
        <begin position="246"/>
        <end position="265"/>
    </location>
</feature>
<evidence type="ECO:0000256" key="4">
    <source>
        <dbReference type="ARBA" id="ARBA00023136"/>
    </source>
</evidence>
<dbReference type="GO" id="GO:0016765">
    <property type="term" value="F:transferase activity, transferring alkyl or aryl (other than methyl) groups"/>
    <property type="evidence" value="ECO:0007669"/>
    <property type="project" value="InterPro"/>
</dbReference>
<dbReference type="OrthoDB" id="1416782at2"/>
<evidence type="ECO:0000256" key="3">
    <source>
        <dbReference type="ARBA" id="ARBA00022989"/>
    </source>
</evidence>
<reference evidence="6 7" key="1">
    <citation type="submission" date="2018-05" db="EMBL/GenBank/DDBJ databases">
        <title>Genetic diversity of glacier-inhabiting Cryobacterium bacteria in China and description of Cryobacterium mengkeensis sp. nov. and Arthrobacter glacialis sp. nov.</title>
        <authorList>
            <person name="Liu Q."/>
            <person name="Xin Y.-H."/>
        </authorList>
    </citation>
    <scope>NUCLEOTIDE SEQUENCE [LARGE SCALE GENOMIC DNA]</scope>
    <source>
        <strain evidence="6 7">SK-1</strain>
    </source>
</reference>
<feature type="transmembrane region" description="Helical" evidence="5">
    <location>
        <begin position="217"/>
        <end position="240"/>
    </location>
</feature>
<proteinExistence type="predicted"/>
<keyword evidence="3 5" id="KW-1133">Transmembrane helix</keyword>
<evidence type="ECO:0000313" key="6">
    <source>
        <dbReference type="EMBL" id="PXA67414.1"/>
    </source>
</evidence>
<feature type="transmembrane region" description="Helical" evidence="5">
    <location>
        <begin position="29"/>
        <end position="45"/>
    </location>
</feature>
<dbReference type="PANTHER" id="PTHR42723:SF1">
    <property type="entry name" value="CHLOROPHYLL SYNTHASE, CHLOROPLASTIC"/>
    <property type="match status" value="1"/>
</dbReference>
<evidence type="ECO:0000256" key="2">
    <source>
        <dbReference type="ARBA" id="ARBA00022692"/>
    </source>
</evidence>
<dbReference type="Pfam" id="PF01040">
    <property type="entry name" value="UbiA"/>
    <property type="match status" value="1"/>
</dbReference>
<keyword evidence="4 5" id="KW-0472">Membrane</keyword>
<feature type="transmembrane region" description="Helical" evidence="5">
    <location>
        <begin position="102"/>
        <end position="122"/>
    </location>
</feature>
<dbReference type="Gene3D" id="1.20.120.1780">
    <property type="entry name" value="UbiA prenyltransferase"/>
    <property type="match status" value="1"/>
</dbReference>
<organism evidence="6 7">
    <name type="scientific">Cryobacterium arcticum</name>
    <dbReference type="NCBI Taxonomy" id="670052"/>
    <lineage>
        <taxon>Bacteria</taxon>
        <taxon>Bacillati</taxon>
        <taxon>Actinomycetota</taxon>
        <taxon>Actinomycetes</taxon>
        <taxon>Micrococcales</taxon>
        <taxon>Microbacteriaceae</taxon>
        <taxon>Cryobacterium</taxon>
    </lineage>
</organism>
<evidence type="ECO:0000256" key="5">
    <source>
        <dbReference type="SAM" id="Phobius"/>
    </source>
</evidence>
<sequence length="305" mass="32782">MTEPVHPQSDAVTTGLGHTVRQVLLSSRPLSWINTAFPFAAAYIVTTGRVDALLLVGTLFFLIPYNLLMYGINDVFDYESDLRNPRKGGVEGAMLDPGLHRIVLVSGVVTALPVLLGMLVLAGANPGSWLVLAISLFAVVAYSAPKLRFKERPVLDSVTSSIHFVSPAVYGLAVAGAAVTPDLVALLAAFFFWGVASHAFGAVQDVEPDRQGGISSIATAFGAAKTVRLALAFWALAGLLMLTTDWPGPLAALLVVPYILAALPYRSISDEDTERANNGWKRFLRLNFFTGFLVTMLLILWVALR</sequence>
<feature type="transmembrane region" description="Helical" evidence="5">
    <location>
        <begin position="169"/>
        <end position="196"/>
    </location>
</feature>
<dbReference type="InterPro" id="IPR044878">
    <property type="entry name" value="UbiA_sf"/>
</dbReference>
<comment type="subcellular location">
    <subcellularLocation>
        <location evidence="1">Membrane</location>
        <topology evidence="1">Multi-pass membrane protein</topology>
    </subcellularLocation>
</comment>
<evidence type="ECO:0000313" key="7">
    <source>
        <dbReference type="Proteomes" id="UP000246722"/>
    </source>
</evidence>
<comment type="caution">
    <text evidence="6">The sequence shown here is derived from an EMBL/GenBank/DDBJ whole genome shotgun (WGS) entry which is preliminary data.</text>
</comment>
<keyword evidence="2 5" id="KW-0812">Transmembrane</keyword>
<feature type="transmembrane region" description="Helical" evidence="5">
    <location>
        <begin position="129"/>
        <end position="149"/>
    </location>
</feature>
<keyword evidence="7" id="KW-1185">Reference proteome</keyword>
<dbReference type="InterPro" id="IPR050475">
    <property type="entry name" value="Prenyltransferase_related"/>
</dbReference>
<dbReference type="InterPro" id="IPR000537">
    <property type="entry name" value="UbiA_prenyltransferase"/>
</dbReference>
<feature type="transmembrane region" description="Helical" evidence="5">
    <location>
        <begin position="52"/>
        <end position="72"/>
    </location>
</feature>
<dbReference type="RefSeq" id="WP_110127098.1">
    <property type="nucleotide sequence ID" value="NZ_QHLY01000012.1"/>
</dbReference>
<dbReference type="AlphaFoldDB" id="A0A317ZRM9"/>
<dbReference type="PANTHER" id="PTHR42723">
    <property type="entry name" value="CHLOROPHYLL SYNTHASE"/>
    <property type="match status" value="1"/>
</dbReference>
<protein>
    <submittedName>
        <fullName evidence="6">Prenyltransferase</fullName>
    </submittedName>
</protein>
<gene>
    <name evidence="6" type="ORF">CTB96_11800</name>
</gene>
<evidence type="ECO:0000256" key="1">
    <source>
        <dbReference type="ARBA" id="ARBA00004141"/>
    </source>
</evidence>
<dbReference type="Gene3D" id="1.10.357.140">
    <property type="entry name" value="UbiA prenyltransferase"/>
    <property type="match status" value="1"/>
</dbReference>